<reference evidence="1" key="1">
    <citation type="journal article" date="2021" name="Environ. Microbiol.">
        <title>Gene family expansions and transcriptome signatures uncover fungal adaptations to wood decay.</title>
        <authorList>
            <person name="Hage H."/>
            <person name="Miyauchi S."/>
            <person name="Viragh M."/>
            <person name="Drula E."/>
            <person name="Min B."/>
            <person name="Chaduli D."/>
            <person name="Navarro D."/>
            <person name="Favel A."/>
            <person name="Norest M."/>
            <person name="Lesage-Meessen L."/>
            <person name="Balint B."/>
            <person name="Merenyi Z."/>
            <person name="de Eugenio L."/>
            <person name="Morin E."/>
            <person name="Martinez A.T."/>
            <person name="Baldrian P."/>
            <person name="Stursova M."/>
            <person name="Martinez M.J."/>
            <person name="Novotny C."/>
            <person name="Magnuson J.K."/>
            <person name="Spatafora J.W."/>
            <person name="Maurice S."/>
            <person name="Pangilinan J."/>
            <person name="Andreopoulos W."/>
            <person name="LaButti K."/>
            <person name="Hundley H."/>
            <person name="Na H."/>
            <person name="Kuo A."/>
            <person name="Barry K."/>
            <person name="Lipzen A."/>
            <person name="Henrissat B."/>
            <person name="Riley R."/>
            <person name="Ahrendt S."/>
            <person name="Nagy L.G."/>
            <person name="Grigoriev I.V."/>
            <person name="Martin F."/>
            <person name="Rosso M.N."/>
        </authorList>
    </citation>
    <scope>NUCLEOTIDE SEQUENCE</scope>
    <source>
        <strain evidence="1">CBS 384.51</strain>
    </source>
</reference>
<evidence type="ECO:0000313" key="1">
    <source>
        <dbReference type="EMBL" id="KAI0087959.1"/>
    </source>
</evidence>
<gene>
    <name evidence="1" type="ORF">BDY19DRAFT_906956</name>
</gene>
<evidence type="ECO:0000313" key="2">
    <source>
        <dbReference type="Proteomes" id="UP001055072"/>
    </source>
</evidence>
<keyword evidence="2" id="KW-1185">Reference proteome</keyword>
<accession>A0ACB8U1B5</accession>
<sequence length="153" mass="17142">MVTEAEVKAIWHEPVDFNSSWVSLFVPEKKHFTDSGGLGEFSSKVGPHFVAPCGPAPEVWCFQGAVVRAVAAELYMFPVEYKYCEQRFSGLNITKVFRDLTKRLAATWLTSGLRNRDHIRRRPTPELAVNCVTSQGLWVTAFQLEFTMGDGAA</sequence>
<dbReference type="Proteomes" id="UP001055072">
    <property type="component" value="Unassembled WGS sequence"/>
</dbReference>
<name>A0ACB8U1B5_9APHY</name>
<comment type="caution">
    <text evidence="1">The sequence shown here is derived from an EMBL/GenBank/DDBJ whole genome shotgun (WGS) entry which is preliminary data.</text>
</comment>
<organism evidence="1 2">
    <name type="scientific">Irpex rosettiformis</name>
    <dbReference type="NCBI Taxonomy" id="378272"/>
    <lineage>
        <taxon>Eukaryota</taxon>
        <taxon>Fungi</taxon>
        <taxon>Dikarya</taxon>
        <taxon>Basidiomycota</taxon>
        <taxon>Agaricomycotina</taxon>
        <taxon>Agaricomycetes</taxon>
        <taxon>Polyporales</taxon>
        <taxon>Irpicaceae</taxon>
        <taxon>Irpex</taxon>
    </lineage>
</organism>
<proteinExistence type="predicted"/>
<protein>
    <submittedName>
        <fullName evidence="1">Uncharacterized protein</fullName>
    </submittedName>
</protein>
<dbReference type="EMBL" id="MU274915">
    <property type="protein sequence ID" value="KAI0087959.1"/>
    <property type="molecule type" value="Genomic_DNA"/>
</dbReference>